<dbReference type="BioCyc" id="TASI1091495:G13GE-215-MONOMER"/>
<keyword evidence="1" id="KW-0805">Transcription regulation</keyword>
<evidence type="ECO:0000313" key="5">
    <source>
        <dbReference type="EMBL" id="CCG19020.1"/>
    </source>
</evidence>
<dbReference type="KEGG" id="tat:KUM_0215"/>
<feature type="domain" description="HTH marR-type" evidence="4">
    <location>
        <begin position="1"/>
        <end position="148"/>
    </location>
</feature>
<keyword evidence="3" id="KW-0804">Transcription</keyword>
<dbReference type="InterPro" id="IPR036388">
    <property type="entry name" value="WH-like_DNA-bd_sf"/>
</dbReference>
<dbReference type="PRINTS" id="PR00598">
    <property type="entry name" value="HTHMARR"/>
</dbReference>
<evidence type="ECO:0000256" key="1">
    <source>
        <dbReference type="ARBA" id="ARBA00023015"/>
    </source>
</evidence>
<evidence type="ECO:0000259" key="4">
    <source>
        <dbReference type="PROSITE" id="PS50995"/>
    </source>
</evidence>
<dbReference type="AlphaFoldDB" id="I7JQX8"/>
<dbReference type="InterPro" id="IPR036390">
    <property type="entry name" value="WH_DNA-bd_sf"/>
</dbReference>
<organism evidence="5">
    <name type="scientific">Taylorella asinigenitalis 14/45</name>
    <dbReference type="NCBI Taxonomy" id="1091495"/>
    <lineage>
        <taxon>Bacteria</taxon>
        <taxon>Pseudomonadati</taxon>
        <taxon>Pseudomonadota</taxon>
        <taxon>Betaproteobacteria</taxon>
        <taxon>Burkholderiales</taxon>
        <taxon>Alcaligenaceae</taxon>
        <taxon>Taylorella</taxon>
    </lineage>
</organism>
<dbReference type="SMART" id="SM00347">
    <property type="entry name" value="HTH_MARR"/>
    <property type="match status" value="1"/>
</dbReference>
<dbReference type="Gene3D" id="1.10.10.10">
    <property type="entry name" value="Winged helix-like DNA-binding domain superfamily/Winged helix DNA-binding domain"/>
    <property type="match status" value="1"/>
</dbReference>
<evidence type="ECO:0000256" key="3">
    <source>
        <dbReference type="ARBA" id="ARBA00023163"/>
    </source>
</evidence>
<dbReference type="PANTHER" id="PTHR33164">
    <property type="entry name" value="TRANSCRIPTIONAL REGULATOR, MARR FAMILY"/>
    <property type="match status" value="1"/>
</dbReference>
<dbReference type="PANTHER" id="PTHR33164:SF43">
    <property type="entry name" value="HTH-TYPE TRANSCRIPTIONAL REPRESSOR YETL"/>
    <property type="match status" value="1"/>
</dbReference>
<dbReference type="HOGENOM" id="CLU_083287_27_2_4"/>
<dbReference type="InterPro" id="IPR023187">
    <property type="entry name" value="Tscrpt_reg_MarR-type_CS"/>
</dbReference>
<dbReference type="RefSeq" id="WP_015551182.1">
    <property type="nucleotide sequence ID" value="NC_021033.1"/>
</dbReference>
<dbReference type="GO" id="GO:0003700">
    <property type="term" value="F:DNA-binding transcription factor activity"/>
    <property type="evidence" value="ECO:0007669"/>
    <property type="project" value="InterPro"/>
</dbReference>
<sequence>MDIESRLSSSDTSYAKIWLRLNACNHIIQSHVREYLRIAHNLTPTRFEILAHINSSRYGLKMGEISERLMVSDGNITNVVKVLEEEGYIRKKESIDDGRTVTLNLTAKGKKILNKANEGLNDALYELMSDLKETDSKKILKALSELKQIIDPNSI</sequence>
<accession>I7JQX8</accession>
<keyword evidence="2" id="KW-0238">DNA-binding</keyword>
<dbReference type="InterPro" id="IPR000835">
    <property type="entry name" value="HTH_MarR-typ"/>
</dbReference>
<name>I7JQX8_9BURK</name>
<dbReference type="SUPFAM" id="SSF46785">
    <property type="entry name" value="Winged helix' DNA-binding domain"/>
    <property type="match status" value="1"/>
</dbReference>
<evidence type="ECO:0000256" key="2">
    <source>
        <dbReference type="ARBA" id="ARBA00023125"/>
    </source>
</evidence>
<dbReference type="PROSITE" id="PS50995">
    <property type="entry name" value="HTH_MARR_2"/>
    <property type="match status" value="1"/>
</dbReference>
<dbReference type="PROSITE" id="PS01117">
    <property type="entry name" value="HTH_MARR_1"/>
    <property type="match status" value="1"/>
</dbReference>
<proteinExistence type="predicted"/>
<dbReference type="EMBL" id="HE681424">
    <property type="protein sequence ID" value="CCG19020.1"/>
    <property type="molecule type" value="Genomic_DNA"/>
</dbReference>
<gene>
    <name evidence="5" type="ORF">KUM_0215</name>
</gene>
<dbReference type="Pfam" id="PF12802">
    <property type="entry name" value="MarR_2"/>
    <property type="match status" value="1"/>
</dbReference>
<dbReference type="GO" id="GO:0006950">
    <property type="term" value="P:response to stress"/>
    <property type="evidence" value="ECO:0007669"/>
    <property type="project" value="TreeGrafter"/>
</dbReference>
<reference evidence="5" key="1">
    <citation type="journal article" date="2012" name="Vet. Microbiol.">
        <title>Comparative genomic analyses of the Taylorellae.</title>
        <authorList>
            <person name="Hauser H."/>
            <person name="Richter D.C."/>
            <person name="van Tonder A."/>
            <person name="Clark L."/>
            <person name="Preston A."/>
        </authorList>
    </citation>
    <scope>NUCLEOTIDE SEQUENCE</scope>
    <source>
        <strain evidence="5">14/45</strain>
    </source>
</reference>
<dbReference type="InterPro" id="IPR039422">
    <property type="entry name" value="MarR/SlyA-like"/>
</dbReference>
<protein>
    <submittedName>
        <fullName evidence="5">MarR-family transcriptional regulator</fullName>
    </submittedName>
</protein>
<dbReference type="GO" id="GO:0003677">
    <property type="term" value="F:DNA binding"/>
    <property type="evidence" value="ECO:0007669"/>
    <property type="project" value="UniProtKB-KW"/>
</dbReference>